<organism evidence="8 9">
    <name type="scientific">Paucilactobacillus vaccinostercus DSM 20634</name>
    <dbReference type="NCBI Taxonomy" id="1423813"/>
    <lineage>
        <taxon>Bacteria</taxon>
        <taxon>Bacillati</taxon>
        <taxon>Bacillota</taxon>
        <taxon>Bacilli</taxon>
        <taxon>Lactobacillales</taxon>
        <taxon>Lactobacillaceae</taxon>
        <taxon>Paucilactobacillus</taxon>
    </lineage>
</organism>
<evidence type="ECO:0000256" key="4">
    <source>
        <dbReference type="ARBA" id="ARBA00022741"/>
    </source>
</evidence>
<dbReference type="InterPro" id="IPR003439">
    <property type="entry name" value="ABC_transporter-like_ATP-bd"/>
</dbReference>
<sequence length="233" mass="25192">MKQINLEVEEGTVTAFVGPSGSGKTTLLRTLNLLQEPSEGSVEVNGSVAEAGHISKQVIAQVRQNSAMVFQQFNLFKNKTALENVAAPLILNGQLPKAAARQRAQEVLEQVGLGQVAHQYPVTLSGGQQQRVSIARAIAVRPKVILLDEPTSALDPELVESVLQTIAALAREHITMVLVTHEMEFARQIADQAVFIEDGEILDQGPAKELLSGDQPGRISTFVNSLEKVEIEK</sequence>
<dbReference type="STRING" id="1423813.FC26_GL001911"/>
<keyword evidence="4" id="KW-0547">Nucleotide-binding</keyword>
<dbReference type="GO" id="GO:0015424">
    <property type="term" value="F:ABC-type amino acid transporter activity"/>
    <property type="evidence" value="ECO:0007669"/>
    <property type="project" value="InterPro"/>
</dbReference>
<dbReference type="InterPro" id="IPR030679">
    <property type="entry name" value="ABC_ATPase_HisP-typ"/>
</dbReference>
<evidence type="ECO:0000256" key="2">
    <source>
        <dbReference type="ARBA" id="ARBA00022448"/>
    </source>
</evidence>
<dbReference type="SMART" id="SM00382">
    <property type="entry name" value="AAA"/>
    <property type="match status" value="1"/>
</dbReference>
<dbReference type="AlphaFoldDB" id="A0A0R2A2N6"/>
<dbReference type="EMBL" id="AYYY01000030">
    <property type="protein sequence ID" value="KRM61229.1"/>
    <property type="molecule type" value="Genomic_DNA"/>
</dbReference>
<dbReference type="PIRSF" id="PIRSF039085">
    <property type="entry name" value="ABC_ATPase_HisP"/>
    <property type="match status" value="1"/>
</dbReference>
<keyword evidence="6" id="KW-0472">Membrane</keyword>
<evidence type="ECO:0000256" key="6">
    <source>
        <dbReference type="ARBA" id="ARBA00023136"/>
    </source>
</evidence>
<dbReference type="InterPro" id="IPR017871">
    <property type="entry name" value="ABC_transporter-like_CS"/>
</dbReference>
<dbReference type="InterPro" id="IPR027417">
    <property type="entry name" value="P-loop_NTPase"/>
</dbReference>
<dbReference type="PANTHER" id="PTHR43166:SF35">
    <property type="entry name" value="L-CYSTINE IMPORT ATP-BINDING PROTEIN TCYN"/>
    <property type="match status" value="1"/>
</dbReference>
<gene>
    <name evidence="8" type="ORF">FC26_GL001911</name>
</gene>
<dbReference type="InterPro" id="IPR050086">
    <property type="entry name" value="MetN_ABC_transporter-like"/>
</dbReference>
<keyword evidence="2" id="KW-0813">Transport</keyword>
<evidence type="ECO:0000256" key="3">
    <source>
        <dbReference type="ARBA" id="ARBA00022475"/>
    </source>
</evidence>
<reference evidence="8 9" key="1">
    <citation type="journal article" date="2015" name="Genome Announc.">
        <title>Expanding the biotechnology potential of lactobacilli through comparative genomics of 213 strains and associated genera.</title>
        <authorList>
            <person name="Sun Z."/>
            <person name="Harris H.M."/>
            <person name="McCann A."/>
            <person name="Guo C."/>
            <person name="Argimon S."/>
            <person name="Zhang W."/>
            <person name="Yang X."/>
            <person name="Jeffery I.B."/>
            <person name="Cooney J.C."/>
            <person name="Kagawa T.F."/>
            <person name="Liu W."/>
            <person name="Song Y."/>
            <person name="Salvetti E."/>
            <person name="Wrobel A."/>
            <person name="Rasinkangas P."/>
            <person name="Parkhill J."/>
            <person name="Rea M.C."/>
            <person name="O'Sullivan O."/>
            <person name="Ritari J."/>
            <person name="Douillard F.P."/>
            <person name="Paul Ross R."/>
            <person name="Yang R."/>
            <person name="Briner A.E."/>
            <person name="Felis G.E."/>
            <person name="de Vos W.M."/>
            <person name="Barrangou R."/>
            <person name="Klaenhammer T.R."/>
            <person name="Caufield P.W."/>
            <person name="Cui Y."/>
            <person name="Zhang H."/>
            <person name="O'Toole P.W."/>
        </authorList>
    </citation>
    <scope>NUCLEOTIDE SEQUENCE [LARGE SCALE GENOMIC DNA]</scope>
    <source>
        <strain evidence="8 9">DSM 20634</strain>
    </source>
</reference>
<dbReference type="GO" id="GO:0005886">
    <property type="term" value="C:plasma membrane"/>
    <property type="evidence" value="ECO:0007669"/>
    <property type="project" value="UniProtKB-SubCell"/>
</dbReference>
<dbReference type="Proteomes" id="UP000051733">
    <property type="component" value="Unassembled WGS sequence"/>
</dbReference>
<name>A0A0R2A2N6_9LACO</name>
<dbReference type="InterPro" id="IPR003593">
    <property type="entry name" value="AAA+_ATPase"/>
</dbReference>
<dbReference type="GO" id="GO:0016887">
    <property type="term" value="F:ATP hydrolysis activity"/>
    <property type="evidence" value="ECO:0007669"/>
    <property type="project" value="InterPro"/>
</dbReference>
<dbReference type="PROSITE" id="PS00211">
    <property type="entry name" value="ABC_TRANSPORTER_1"/>
    <property type="match status" value="1"/>
</dbReference>
<dbReference type="PATRIC" id="fig|1423813.3.peg.1940"/>
<dbReference type="PROSITE" id="PS50893">
    <property type="entry name" value="ABC_TRANSPORTER_2"/>
    <property type="match status" value="1"/>
</dbReference>
<dbReference type="Pfam" id="PF00005">
    <property type="entry name" value="ABC_tran"/>
    <property type="match status" value="1"/>
</dbReference>
<evidence type="ECO:0000256" key="5">
    <source>
        <dbReference type="ARBA" id="ARBA00022840"/>
    </source>
</evidence>
<dbReference type="Gene3D" id="3.40.50.300">
    <property type="entry name" value="P-loop containing nucleotide triphosphate hydrolases"/>
    <property type="match status" value="1"/>
</dbReference>
<protein>
    <submittedName>
        <fullName evidence="8">Glutamine ABC transporter, ATP-binding protein GlnQ</fullName>
    </submittedName>
</protein>
<dbReference type="PANTHER" id="PTHR43166">
    <property type="entry name" value="AMINO ACID IMPORT ATP-BINDING PROTEIN"/>
    <property type="match status" value="1"/>
</dbReference>
<accession>A0A0R2A2N6</accession>
<feature type="domain" description="ABC transporter" evidence="7">
    <location>
        <begin position="1"/>
        <end position="223"/>
    </location>
</feature>
<keyword evidence="3" id="KW-1003">Cell membrane</keyword>
<dbReference type="GO" id="GO:0005524">
    <property type="term" value="F:ATP binding"/>
    <property type="evidence" value="ECO:0007669"/>
    <property type="project" value="UniProtKB-KW"/>
</dbReference>
<evidence type="ECO:0000256" key="1">
    <source>
        <dbReference type="ARBA" id="ARBA00004202"/>
    </source>
</evidence>
<comment type="caution">
    <text evidence="8">The sequence shown here is derived from an EMBL/GenBank/DDBJ whole genome shotgun (WGS) entry which is preliminary data.</text>
</comment>
<evidence type="ECO:0000313" key="8">
    <source>
        <dbReference type="EMBL" id="KRM61229.1"/>
    </source>
</evidence>
<comment type="subcellular location">
    <subcellularLocation>
        <location evidence="1">Cell membrane</location>
        <topology evidence="1">Peripheral membrane protein</topology>
    </subcellularLocation>
</comment>
<proteinExistence type="predicted"/>
<keyword evidence="9" id="KW-1185">Reference proteome</keyword>
<evidence type="ECO:0000313" key="9">
    <source>
        <dbReference type="Proteomes" id="UP000051733"/>
    </source>
</evidence>
<dbReference type="SUPFAM" id="SSF52540">
    <property type="entry name" value="P-loop containing nucleoside triphosphate hydrolases"/>
    <property type="match status" value="1"/>
</dbReference>
<evidence type="ECO:0000259" key="7">
    <source>
        <dbReference type="PROSITE" id="PS50893"/>
    </source>
</evidence>
<keyword evidence="5 8" id="KW-0067">ATP-binding</keyword>